<dbReference type="RefSeq" id="WP_211143414.1">
    <property type="nucleotide sequence ID" value="NZ_JAEEGB010000017.1"/>
</dbReference>
<evidence type="ECO:0000313" key="1">
    <source>
        <dbReference type="EMBL" id="MBI6873999.1"/>
    </source>
</evidence>
<comment type="caution">
    <text evidence="1">The sequence shown here is derived from an EMBL/GenBank/DDBJ whole genome shotgun (WGS) entry which is preliminary data.</text>
</comment>
<evidence type="ECO:0008006" key="3">
    <source>
        <dbReference type="Google" id="ProtNLM"/>
    </source>
</evidence>
<proteinExistence type="predicted"/>
<organism evidence="1 2">
    <name type="scientific">Clostridium aciditolerans</name>
    <dbReference type="NCBI Taxonomy" id="339861"/>
    <lineage>
        <taxon>Bacteria</taxon>
        <taxon>Bacillati</taxon>
        <taxon>Bacillota</taxon>
        <taxon>Clostridia</taxon>
        <taxon>Eubacteriales</taxon>
        <taxon>Clostridiaceae</taxon>
        <taxon>Clostridium</taxon>
    </lineage>
</organism>
<evidence type="ECO:0000313" key="2">
    <source>
        <dbReference type="Proteomes" id="UP000622687"/>
    </source>
</evidence>
<dbReference type="AlphaFoldDB" id="A0A934HZD0"/>
<protein>
    <recommendedName>
        <fullName evidence="3">Flagellar hook-length control protein FliK</fullName>
    </recommendedName>
</protein>
<accession>A0A934HZD0</accession>
<dbReference type="EMBL" id="JAEEGB010000017">
    <property type="protein sequence ID" value="MBI6873999.1"/>
    <property type="molecule type" value="Genomic_DNA"/>
</dbReference>
<sequence>MAGIWNINSVYDVNTRTVSRKLSFEVGQNFLARIVNLDKLTGEMLLKLLDGWQFSAKLENPMEKLPEGLIRFVVEGFEDGKLQLKILNSDTKQKSSEKDSISAFLKEKSINLNDSDYDILNKMVKHNITLTKENISDVKTILDFMNKIKSDNTEENTFIDKYIQSKNISLESDEGIKIKNTLKSFFNELKSLESDDLFTFFENNIDLTEENIKSFNNVFKENLTIFKDVKQVEGQLQGSIATDSEFAGTDSNLESITQNNKELSNNEGKEKIGLGSTSEELVKLSKSGKNNLPVETTVLKELSNESEELFNNTNLKGSNNENEDLSNNTKVSKEVTKVLSEKDIEITQELKLGDSVKDKNTVLVKHNTIEDISKVIKEQINAKTEELKNTIKTFIDQKSELDPKVYNNVMQALDKNINDFKIFNSVSNQYYYLDLPINIEKHEYECKLMIKDERRKGKKIDSTNVKIAASVNTINMGVVDAYIKVNNNNMDLSIKCDEKWIKVLDNEKEKIMINLHEMGYNVYANVSEREKEMNITNCSEFFGDSNLSAIDVKA</sequence>
<gene>
    <name evidence="1" type="ORF">I6U51_15035</name>
</gene>
<name>A0A934HZD0_9CLOT</name>
<keyword evidence="2" id="KW-1185">Reference proteome</keyword>
<reference evidence="1" key="1">
    <citation type="submission" date="2020-12" db="EMBL/GenBank/DDBJ databases">
        <title>Clostridium thailandense sp. nov., a novel acetogenic bacterium isolated from peat land soil in Thailand.</title>
        <authorList>
            <person name="Chaikitkaew S."/>
            <person name="Birkeland N.K."/>
        </authorList>
    </citation>
    <scope>NUCLEOTIDE SEQUENCE</scope>
    <source>
        <strain evidence="1">DSM 17425</strain>
    </source>
</reference>
<dbReference type="Proteomes" id="UP000622687">
    <property type="component" value="Unassembled WGS sequence"/>
</dbReference>